<evidence type="ECO:0000256" key="1">
    <source>
        <dbReference type="SAM" id="MobiDB-lite"/>
    </source>
</evidence>
<protein>
    <submittedName>
        <fullName evidence="2">Uncharacterized protein</fullName>
    </submittedName>
</protein>
<feature type="compositionally biased region" description="Basic residues" evidence="1">
    <location>
        <begin position="29"/>
        <end position="45"/>
    </location>
</feature>
<name>A0A6J4VQP9_9BACT</name>
<proteinExistence type="predicted"/>
<evidence type="ECO:0000313" key="2">
    <source>
        <dbReference type="EMBL" id="CAA9585023.1"/>
    </source>
</evidence>
<gene>
    <name evidence="2" type="ORF">AVDCRST_MAG19-4481</name>
</gene>
<feature type="non-terminal residue" evidence="2">
    <location>
        <position position="1"/>
    </location>
</feature>
<accession>A0A6J4VQP9</accession>
<feature type="compositionally biased region" description="Gly residues" evidence="1">
    <location>
        <begin position="12"/>
        <end position="24"/>
    </location>
</feature>
<dbReference type="AlphaFoldDB" id="A0A6J4VQP9"/>
<organism evidence="2">
    <name type="scientific">uncultured Thermomicrobiales bacterium</name>
    <dbReference type="NCBI Taxonomy" id="1645740"/>
    <lineage>
        <taxon>Bacteria</taxon>
        <taxon>Pseudomonadati</taxon>
        <taxon>Thermomicrobiota</taxon>
        <taxon>Thermomicrobia</taxon>
        <taxon>Thermomicrobiales</taxon>
        <taxon>environmental samples</taxon>
    </lineage>
</organism>
<feature type="non-terminal residue" evidence="2">
    <location>
        <position position="73"/>
    </location>
</feature>
<sequence>ARRGRRAHPGGEAPGGPARGTGGADHGRAAIRRGHQGLGRRRHPAARAAAAGRRRPRGGAGPARPRGRGGPRL</sequence>
<reference evidence="2" key="1">
    <citation type="submission" date="2020-02" db="EMBL/GenBank/DDBJ databases">
        <authorList>
            <person name="Meier V. D."/>
        </authorList>
    </citation>
    <scope>NUCLEOTIDE SEQUENCE</scope>
    <source>
        <strain evidence="2">AVDCRST_MAG19</strain>
    </source>
</reference>
<dbReference type="EMBL" id="CADCWL010000248">
    <property type="protein sequence ID" value="CAA9585023.1"/>
    <property type="molecule type" value="Genomic_DNA"/>
</dbReference>
<feature type="region of interest" description="Disordered" evidence="1">
    <location>
        <begin position="1"/>
        <end position="73"/>
    </location>
</feature>